<evidence type="ECO:0000256" key="3">
    <source>
        <dbReference type="ARBA" id="ARBA00004496"/>
    </source>
</evidence>
<evidence type="ECO:0000256" key="6">
    <source>
        <dbReference type="ARBA" id="ARBA00011893"/>
    </source>
</evidence>
<dbReference type="InterPro" id="IPR005764">
    <property type="entry name" value="Ade_phspho_trans"/>
</dbReference>
<dbReference type="AlphaFoldDB" id="A0A0G2Z9Y6"/>
<dbReference type="GO" id="GO:0006168">
    <property type="term" value="P:adenine salvage"/>
    <property type="evidence" value="ECO:0007669"/>
    <property type="project" value="InterPro"/>
</dbReference>
<evidence type="ECO:0000256" key="8">
    <source>
        <dbReference type="ARBA" id="ARBA00022676"/>
    </source>
</evidence>
<evidence type="ECO:0000256" key="4">
    <source>
        <dbReference type="ARBA" id="ARBA00004659"/>
    </source>
</evidence>
<gene>
    <name evidence="11" type="primary">apt</name>
    <name evidence="13" type="ORF">IX53_02680</name>
</gene>
<evidence type="ECO:0000259" key="12">
    <source>
        <dbReference type="Pfam" id="PF00156"/>
    </source>
</evidence>
<sequence>MDLKSFIRDIPDFPKPGIIFKDVTPLLKNPEAFKGSIAELKKAASEWNFDIIVAPEARGFIFAAPLALEMNKGFVPIRKPGKLPYKTISKSYSLEYGNATLEMHIDAIEKGSRVLILDDVLATGGTIKAIAEMIEEAGGEVVGIITIIELSFLEPRKKLDKYRVEALIKY</sequence>
<dbReference type="OrthoDB" id="9803963at2"/>
<organism evidence="13 14">
    <name type="scientific">Kosmotoga pacifica</name>
    <dbReference type="NCBI Taxonomy" id="1330330"/>
    <lineage>
        <taxon>Bacteria</taxon>
        <taxon>Thermotogati</taxon>
        <taxon>Thermotogota</taxon>
        <taxon>Thermotogae</taxon>
        <taxon>Kosmotogales</taxon>
        <taxon>Kosmotogaceae</taxon>
        <taxon>Kosmotoga</taxon>
    </lineage>
</organism>
<keyword evidence="7 11" id="KW-0963">Cytoplasm</keyword>
<comment type="function">
    <text evidence="2 11">Catalyzes a salvage reaction resulting in the formation of AMP, that is energically less costly than de novo synthesis.</text>
</comment>
<evidence type="ECO:0000256" key="11">
    <source>
        <dbReference type="HAMAP-Rule" id="MF_00004"/>
    </source>
</evidence>
<evidence type="ECO:0000256" key="5">
    <source>
        <dbReference type="ARBA" id="ARBA00008391"/>
    </source>
</evidence>
<dbReference type="GO" id="GO:0016208">
    <property type="term" value="F:AMP binding"/>
    <property type="evidence" value="ECO:0007669"/>
    <property type="project" value="TreeGrafter"/>
</dbReference>
<dbReference type="SUPFAM" id="SSF53271">
    <property type="entry name" value="PRTase-like"/>
    <property type="match status" value="1"/>
</dbReference>
<keyword evidence="8 11" id="KW-0328">Glycosyltransferase</keyword>
<dbReference type="InterPro" id="IPR050054">
    <property type="entry name" value="UPRTase/APRTase"/>
</dbReference>
<dbReference type="GO" id="GO:0044209">
    <property type="term" value="P:AMP salvage"/>
    <property type="evidence" value="ECO:0007669"/>
    <property type="project" value="UniProtKB-UniRule"/>
</dbReference>
<evidence type="ECO:0000256" key="1">
    <source>
        <dbReference type="ARBA" id="ARBA00000868"/>
    </source>
</evidence>
<keyword evidence="9 11" id="KW-0808">Transferase</keyword>
<dbReference type="FunFam" id="3.40.50.2020:FF:000021">
    <property type="entry name" value="Adenine phosphoribosyltransferase"/>
    <property type="match status" value="1"/>
</dbReference>
<dbReference type="GO" id="GO:0002055">
    <property type="term" value="F:adenine binding"/>
    <property type="evidence" value="ECO:0007669"/>
    <property type="project" value="TreeGrafter"/>
</dbReference>
<protein>
    <recommendedName>
        <fullName evidence="6 11">Adenine phosphoribosyltransferase</fullName>
        <shortName evidence="11">APRT</shortName>
        <ecNumber evidence="6 11">2.4.2.7</ecNumber>
    </recommendedName>
</protein>
<comment type="subcellular location">
    <subcellularLocation>
        <location evidence="3 11">Cytoplasm</location>
    </subcellularLocation>
</comment>
<proteinExistence type="inferred from homology"/>
<dbReference type="NCBIfam" id="NF002634">
    <property type="entry name" value="PRK02304.1-3"/>
    <property type="match status" value="1"/>
</dbReference>
<keyword evidence="14" id="KW-1185">Reference proteome</keyword>
<dbReference type="PANTHER" id="PTHR32315:SF3">
    <property type="entry name" value="ADENINE PHOSPHORIBOSYLTRANSFERASE"/>
    <property type="match status" value="1"/>
</dbReference>
<comment type="similarity">
    <text evidence="5 11">Belongs to the purine/pyrimidine phosphoribosyltransferase family.</text>
</comment>
<feature type="domain" description="Phosphoribosyltransferase" evidence="12">
    <location>
        <begin position="26"/>
        <end position="151"/>
    </location>
</feature>
<evidence type="ECO:0000256" key="10">
    <source>
        <dbReference type="ARBA" id="ARBA00022726"/>
    </source>
</evidence>
<dbReference type="PATRIC" id="fig|1330330.3.peg.540"/>
<evidence type="ECO:0000256" key="9">
    <source>
        <dbReference type="ARBA" id="ARBA00022679"/>
    </source>
</evidence>
<comment type="pathway">
    <text evidence="4 11">Purine metabolism; AMP biosynthesis via salvage pathway; AMP from adenine: step 1/1.</text>
</comment>
<evidence type="ECO:0000313" key="14">
    <source>
        <dbReference type="Proteomes" id="UP000035159"/>
    </source>
</evidence>
<reference evidence="13 14" key="1">
    <citation type="submission" date="2015-04" db="EMBL/GenBank/DDBJ databases">
        <title>Complete Genome Sequence of Kosmotoga pacifica SLHLJ1.</title>
        <authorList>
            <person name="Jiang L.J."/>
            <person name="Shao Z.Z."/>
            <person name="Jebbar M."/>
        </authorList>
    </citation>
    <scope>NUCLEOTIDE SEQUENCE [LARGE SCALE GENOMIC DNA]</scope>
    <source>
        <strain evidence="13 14">SLHLJ1</strain>
    </source>
</reference>
<dbReference type="UniPathway" id="UPA00588">
    <property type="reaction ID" value="UER00646"/>
</dbReference>
<dbReference type="GO" id="GO:0005737">
    <property type="term" value="C:cytoplasm"/>
    <property type="evidence" value="ECO:0007669"/>
    <property type="project" value="UniProtKB-SubCell"/>
</dbReference>
<dbReference type="GO" id="GO:0006166">
    <property type="term" value="P:purine ribonucleoside salvage"/>
    <property type="evidence" value="ECO:0007669"/>
    <property type="project" value="UniProtKB-UniRule"/>
</dbReference>
<dbReference type="RefSeq" id="WP_047754041.1">
    <property type="nucleotide sequence ID" value="NZ_CAJUHA010000019.1"/>
</dbReference>
<evidence type="ECO:0000256" key="2">
    <source>
        <dbReference type="ARBA" id="ARBA00003968"/>
    </source>
</evidence>
<dbReference type="InterPro" id="IPR029057">
    <property type="entry name" value="PRTase-like"/>
</dbReference>
<dbReference type="Gene3D" id="3.40.50.2020">
    <property type="match status" value="1"/>
</dbReference>
<dbReference type="PANTHER" id="PTHR32315">
    <property type="entry name" value="ADENINE PHOSPHORIBOSYLTRANSFERASE"/>
    <property type="match status" value="1"/>
</dbReference>
<dbReference type="STRING" id="1330330.IX53_02680"/>
<comment type="subunit">
    <text evidence="11">Homodimer.</text>
</comment>
<accession>A0A0G2Z9Y6</accession>
<dbReference type="GO" id="GO:0003999">
    <property type="term" value="F:adenine phosphoribosyltransferase activity"/>
    <property type="evidence" value="ECO:0007669"/>
    <property type="project" value="UniProtKB-UniRule"/>
</dbReference>
<dbReference type="EC" id="2.4.2.7" evidence="6 11"/>
<comment type="catalytic activity">
    <reaction evidence="1 11">
        <text>AMP + diphosphate = 5-phospho-alpha-D-ribose 1-diphosphate + adenine</text>
        <dbReference type="Rhea" id="RHEA:16609"/>
        <dbReference type="ChEBI" id="CHEBI:16708"/>
        <dbReference type="ChEBI" id="CHEBI:33019"/>
        <dbReference type="ChEBI" id="CHEBI:58017"/>
        <dbReference type="ChEBI" id="CHEBI:456215"/>
        <dbReference type="EC" id="2.4.2.7"/>
    </reaction>
</comment>
<keyword evidence="10 11" id="KW-0660">Purine salvage</keyword>
<dbReference type="NCBIfam" id="TIGR01090">
    <property type="entry name" value="apt"/>
    <property type="match status" value="1"/>
</dbReference>
<dbReference type="CDD" id="cd06223">
    <property type="entry name" value="PRTases_typeI"/>
    <property type="match status" value="1"/>
</dbReference>
<evidence type="ECO:0000256" key="7">
    <source>
        <dbReference type="ARBA" id="ARBA00022490"/>
    </source>
</evidence>
<dbReference type="Proteomes" id="UP000035159">
    <property type="component" value="Chromosome"/>
</dbReference>
<evidence type="ECO:0000313" key="13">
    <source>
        <dbReference type="EMBL" id="AKI96906.1"/>
    </source>
</evidence>
<dbReference type="NCBIfam" id="NF002633">
    <property type="entry name" value="PRK02304.1-2"/>
    <property type="match status" value="1"/>
</dbReference>
<dbReference type="NCBIfam" id="NF002636">
    <property type="entry name" value="PRK02304.1-5"/>
    <property type="match status" value="1"/>
</dbReference>
<dbReference type="KEGG" id="kpf:IX53_02680"/>
<dbReference type="HAMAP" id="MF_00004">
    <property type="entry name" value="Aden_phosphoribosyltr"/>
    <property type="match status" value="1"/>
</dbReference>
<dbReference type="InterPro" id="IPR000836">
    <property type="entry name" value="PRTase_dom"/>
</dbReference>
<dbReference type="Pfam" id="PF00156">
    <property type="entry name" value="Pribosyltran"/>
    <property type="match status" value="1"/>
</dbReference>
<dbReference type="EMBL" id="CP011232">
    <property type="protein sequence ID" value="AKI96906.1"/>
    <property type="molecule type" value="Genomic_DNA"/>
</dbReference>
<name>A0A0G2Z9Y6_9BACT</name>